<dbReference type="InterPro" id="IPR033870">
    <property type="entry name" value="FatB"/>
</dbReference>
<keyword evidence="4" id="KW-0406">Ion transport</keyword>
<protein>
    <submittedName>
        <fullName evidence="7">Uncharacterized ABC transporter solute-binding protein yclQ</fullName>
    </submittedName>
</protein>
<evidence type="ECO:0000256" key="1">
    <source>
        <dbReference type="ARBA" id="ARBA00004196"/>
    </source>
</evidence>
<evidence type="ECO:0000256" key="3">
    <source>
        <dbReference type="ARBA" id="ARBA00022448"/>
    </source>
</evidence>
<dbReference type="GO" id="GO:1901678">
    <property type="term" value="P:iron coordination entity transport"/>
    <property type="evidence" value="ECO:0007669"/>
    <property type="project" value="UniProtKB-ARBA"/>
</dbReference>
<keyword evidence="4" id="KW-0410">Iron transport</keyword>
<dbReference type="PROSITE" id="PS50983">
    <property type="entry name" value="FE_B12_PBP"/>
    <property type="match status" value="1"/>
</dbReference>
<keyword evidence="3" id="KW-0813">Transport</keyword>
<dbReference type="Pfam" id="PF01497">
    <property type="entry name" value="Peripla_BP_2"/>
    <property type="match status" value="1"/>
</dbReference>
<feature type="domain" description="Fe/B12 periplasmic-binding" evidence="6">
    <location>
        <begin position="53"/>
        <end position="312"/>
    </location>
</feature>
<accession>A0A378RPT1</accession>
<organism evidence="7 8">
    <name type="scientific">Myroides odoratus</name>
    <name type="common">Flavobacterium odoratum</name>
    <dbReference type="NCBI Taxonomy" id="256"/>
    <lineage>
        <taxon>Bacteria</taxon>
        <taxon>Pseudomonadati</taxon>
        <taxon>Bacteroidota</taxon>
        <taxon>Flavobacteriia</taxon>
        <taxon>Flavobacteriales</taxon>
        <taxon>Flavobacteriaceae</taxon>
        <taxon>Myroides</taxon>
    </lineage>
</organism>
<sequence>MSKFMISCLAASVFLFVSCKETKNEEQSSATESAVLTVDHLSGTSEVKVNPKNPVVLSYGILDTFDELGIPVKGVPGSNLPVYLEKYSAAEYDNVGGIKEPNAEKVNAADTELIIIAGRTAAMYDEFKKIAPTINLDVDAKDYMNSFKNNQRIIGKLFGKEEQVEQELKDIDARIAKIKSITENSDKKGLIVLANEGRMSSYGKGSRFGIIHDVFGLKPADENIEVATHGQVISNELIKELNPDYIFVIDRGAAIKRATLSKEEFANALVQQTNAYKNDKIIFLNPETWYLSGGGLKSIKMMIDEVENAVTK</sequence>
<evidence type="ECO:0000259" key="6">
    <source>
        <dbReference type="PROSITE" id="PS50983"/>
    </source>
</evidence>
<evidence type="ECO:0000313" key="7">
    <source>
        <dbReference type="EMBL" id="STZ27650.1"/>
    </source>
</evidence>
<dbReference type="Gene3D" id="3.40.50.1980">
    <property type="entry name" value="Nitrogenase molybdenum iron protein domain"/>
    <property type="match status" value="2"/>
</dbReference>
<proteinExistence type="inferred from homology"/>
<dbReference type="PANTHER" id="PTHR30532">
    <property type="entry name" value="IRON III DICITRATE-BINDING PERIPLASMIC PROTEIN"/>
    <property type="match status" value="1"/>
</dbReference>
<name>A0A378RPT1_MYROD</name>
<dbReference type="InterPro" id="IPR002491">
    <property type="entry name" value="ABC_transptr_periplasmic_BD"/>
</dbReference>
<dbReference type="EMBL" id="UGQL01000001">
    <property type="protein sequence ID" value="STZ27650.1"/>
    <property type="molecule type" value="Genomic_DNA"/>
</dbReference>
<keyword evidence="4" id="KW-0408">Iron</keyword>
<gene>
    <name evidence="7" type="primary">yclQ</name>
    <name evidence="7" type="ORF">NCTC11179_01186</name>
</gene>
<keyword evidence="8" id="KW-1185">Reference proteome</keyword>
<dbReference type="SUPFAM" id="SSF53807">
    <property type="entry name" value="Helical backbone' metal receptor"/>
    <property type="match status" value="1"/>
</dbReference>
<dbReference type="PANTHER" id="PTHR30532:SF28">
    <property type="entry name" value="PETROBACTIN-BINDING PROTEIN YCLQ"/>
    <property type="match status" value="1"/>
</dbReference>
<dbReference type="GO" id="GO:0030288">
    <property type="term" value="C:outer membrane-bounded periplasmic space"/>
    <property type="evidence" value="ECO:0007669"/>
    <property type="project" value="TreeGrafter"/>
</dbReference>
<dbReference type="RefSeq" id="WP_115090547.1">
    <property type="nucleotide sequence ID" value="NZ_CP068107.1"/>
</dbReference>
<comment type="similarity">
    <text evidence="2">Belongs to the bacterial solute-binding protein 8 family.</text>
</comment>
<comment type="subcellular location">
    <subcellularLocation>
        <location evidence="1">Cell envelope</location>
    </subcellularLocation>
</comment>
<evidence type="ECO:0000256" key="2">
    <source>
        <dbReference type="ARBA" id="ARBA00008814"/>
    </source>
</evidence>
<dbReference type="InterPro" id="IPR051313">
    <property type="entry name" value="Bact_iron-sidero_bind"/>
</dbReference>
<evidence type="ECO:0000256" key="4">
    <source>
        <dbReference type="ARBA" id="ARBA00022496"/>
    </source>
</evidence>
<keyword evidence="5" id="KW-0732">Signal</keyword>
<dbReference type="AlphaFoldDB" id="A0A378RPT1"/>
<dbReference type="CDD" id="cd01140">
    <property type="entry name" value="FatB"/>
    <property type="match status" value="1"/>
</dbReference>
<dbReference type="Proteomes" id="UP000255024">
    <property type="component" value="Unassembled WGS sequence"/>
</dbReference>
<dbReference type="PROSITE" id="PS51257">
    <property type="entry name" value="PROKAR_LIPOPROTEIN"/>
    <property type="match status" value="1"/>
</dbReference>
<evidence type="ECO:0000256" key="5">
    <source>
        <dbReference type="ARBA" id="ARBA00022729"/>
    </source>
</evidence>
<reference evidence="7 8" key="1">
    <citation type="submission" date="2018-06" db="EMBL/GenBank/DDBJ databases">
        <authorList>
            <consortium name="Pathogen Informatics"/>
            <person name="Doyle S."/>
        </authorList>
    </citation>
    <scope>NUCLEOTIDE SEQUENCE [LARGE SCALE GENOMIC DNA]</scope>
    <source>
        <strain evidence="7 8">NCTC11179</strain>
    </source>
</reference>
<evidence type="ECO:0000313" key="8">
    <source>
        <dbReference type="Proteomes" id="UP000255024"/>
    </source>
</evidence>